<sequence length="191" mass="21976">MRRAFGTIIARTRDDGTIQTWIGRYTYKGIRCQKAFGPYGHTTAENWLEEERLLTELDRRGILEWESPQARGWQRKASVLTFNTYADHYIEHHRRPDGGELAGSSKRNLKADVQHLRDVFGTMRLRDITPSMIQDWYEADHPEGRWAFKRECERLKAILTDASSPDIDGGPPIIDANPFRLPIPPDPEAAS</sequence>
<proteinExistence type="predicted"/>
<dbReference type="GO" id="GO:0015074">
    <property type="term" value="P:DNA integration"/>
    <property type="evidence" value="ECO:0007669"/>
    <property type="project" value="InterPro"/>
</dbReference>
<accession>A0A0M4M4Z7</accession>
<dbReference type="InterPro" id="IPR004107">
    <property type="entry name" value="Integrase_SAM-like_N"/>
</dbReference>
<protein>
    <submittedName>
        <fullName evidence="1">Integrase</fullName>
    </submittedName>
</protein>
<dbReference type="Proteomes" id="UP000067206">
    <property type="component" value="Chromosome"/>
</dbReference>
<dbReference type="RefSeq" id="WP_060621342.1">
    <property type="nucleotide sequence ID" value="NZ_BCYF01000107.1"/>
</dbReference>
<dbReference type="SUPFAM" id="SSF56349">
    <property type="entry name" value="DNA breaking-rejoining enzymes"/>
    <property type="match status" value="1"/>
</dbReference>
<dbReference type="Gene3D" id="1.10.150.130">
    <property type="match status" value="1"/>
</dbReference>
<evidence type="ECO:0000313" key="1">
    <source>
        <dbReference type="EMBL" id="ALE10284.1"/>
    </source>
</evidence>
<dbReference type="PATRIC" id="fig|1682.24.peg.2238"/>
<dbReference type="InterPro" id="IPR011010">
    <property type="entry name" value="DNA_brk_join_enz"/>
</dbReference>
<evidence type="ECO:0000313" key="2">
    <source>
        <dbReference type="Proteomes" id="UP000067206"/>
    </source>
</evidence>
<name>A0A0M4M4Z7_BIFLI</name>
<dbReference type="EMBL" id="CP010411">
    <property type="protein sequence ID" value="ALE10284.1"/>
    <property type="molecule type" value="Genomic_DNA"/>
</dbReference>
<dbReference type="Pfam" id="PF14659">
    <property type="entry name" value="Phage_int_SAM_3"/>
    <property type="match status" value="1"/>
</dbReference>
<dbReference type="InterPro" id="IPR010998">
    <property type="entry name" value="Integrase_recombinase_N"/>
</dbReference>
<dbReference type="GO" id="GO:0003677">
    <property type="term" value="F:DNA binding"/>
    <property type="evidence" value="ECO:0007669"/>
    <property type="project" value="InterPro"/>
</dbReference>
<gene>
    <name evidence="1" type="ORF">RY67_2298</name>
</gene>
<dbReference type="AlphaFoldDB" id="A0A0M4M4Z7"/>
<organism evidence="1 2">
    <name type="scientific">Bifidobacterium longum subsp. infantis</name>
    <dbReference type="NCBI Taxonomy" id="1682"/>
    <lineage>
        <taxon>Bacteria</taxon>
        <taxon>Bacillati</taxon>
        <taxon>Actinomycetota</taxon>
        <taxon>Actinomycetes</taxon>
        <taxon>Bifidobacteriales</taxon>
        <taxon>Bifidobacteriaceae</taxon>
        <taxon>Bifidobacterium</taxon>
    </lineage>
</organism>
<reference evidence="1 2" key="1">
    <citation type="submission" date="2014-12" db="EMBL/GenBank/DDBJ databases">
        <title>Complete genome sequence of Bifidobacterium longum subsp. infantis BT1.</title>
        <authorList>
            <person name="Kim J.F."/>
            <person name="Kwak M.-J."/>
        </authorList>
    </citation>
    <scope>NUCLEOTIDE SEQUENCE [LARGE SCALE GENOMIC DNA]</scope>
    <source>
        <strain evidence="1 2">BT1</strain>
    </source>
</reference>